<comment type="caution">
    <text evidence="3">The sequence shown here is derived from an EMBL/GenBank/DDBJ whole genome shotgun (WGS) entry which is preliminary data.</text>
</comment>
<evidence type="ECO:0000256" key="1">
    <source>
        <dbReference type="SAM" id="MobiDB-lite"/>
    </source>
</evidence>
<evidence type="ECO:0008006" key="5">
    <source>
        <dbReference type="Google" id="ProtNLM"/>
    </source>
</evidence>
<organism evidence="3 4">
    <name type="scientific">Microbacterium hydrocarbonoxydans</name>
    <dbReference type="NCBI Taxonomy" id="273678"/>
    <lineage>
        <taxon>Bacteria</taxon>
        <taxon>Bacillati</taxon>
        <taxon>Actinomycetota</taxon>
        <taxon>Actinomycetes</taxon>
        <taxon>Micrococcales</taxon>
        <taxon>Microbacteriaceae</taxon>
        <taxon>Microbacterium</taxon>
    </lineage>
</organism>
<feature type="region of interest" description="Disordered" evidence="1">
    <location>
        <begin position="1"/>
        <end position="33"/>
    </location>
</feature>
<protein>
    <recommendedName>
        <fullName evidence="5">DUF2993 domain-containing protein</fullName>
    </recommendedName>
</protein>
<dbReference type="PATRIC" id="fig|273678.4.peg.3397"/>
<feature type="transmembrane region" description="Helical" evidence="2">
    <location>
        <begin position="42"/>
        <end position="66"/>
    </location>
</feature>
<dbReference type="RefSeq" id="WP_045258892.1">
    <property type="nucleotide sequence ID" value="NZ_JYJB01000010.1"/>
</dbReference>
<reference evidence="3 4" key="1">
    <citation type="submission" date="2015-02" db="EMBL/GenBank/DDBJ databases">
        <title>Draft genome sequences of ten Microbacterium spp. with emphasis on heavy metal contaminated environments.</title>
        <authorList>
            <person name="Corretto E."/>
        </authorList>
    </citation>
    <scope>NUCLEOTIDE SEQUENCE [LARGE SCALE GENOMIC DNA]</scope>
    <source>
        <strain evidence="3 4">SA35</strain>
    </source>
</reference>
<dbReference type="AlphaFoldDB" id="A0A0M2HQL0"/>
<keyword evidence="2" id="KW-1133">Transmembrane helix</keyword>
<keyword evidence="4" id="KW-1185">Reference proteome</keyword>
<dbReference type="Pfam" id="PF11209">
    <property type="entry name" value="LmeA"/>
    <property type="match status" value="1"/>
</dbReference>
<dbReference type="OrthoDB" id="5123569at2"/>
<evidence type="ECO:0000313" key="4">
    <source>
        <dbReference type="Proteomes" id="UP000033900"/>
    </source>
</evidence>
<sequence length="282" mass="28931">MSDDNHTLPYPAPSGDHETLVIPGEQKADAAPRPRRRRRWPWVLLIVALVIAALAVASELLARALLPGIVRGIVIEQLDLPADQQLDVDASGILIPQLISGRLDSLHLSTDAVTLQGITGAVDVTATGIPLQGGELAGADGTIRIDESQFTTLLASSDLPVDSVSFDAPDATVAGSVNVLGLAVPISLTLTPGVAEGDVELTPVRLTVGGLAVDASQVGSSLGSVGERLTEPQRICIADQLPAGLTLTGLAIEGSEAVIDIDVNGAIATDPALLEKGVCPGR</sequence>
<evidence type="ECO:0000313" key="3">
    <source>
        <dbReference type="EMBL" id="KJL46762.1"/>
    </source>
</evidence>
<dbReference type="STRING" id="273678.RS84_03402"/>
<evidence type="ECO:0000256" key="2">
    <source>
        <dbReference type="SAM" id="Phobius"/>
    </source>
</evidence>
<name>A0A0M2HQL0_9MICO</name>
<proteinExistence type="predicted"/>
<dbReference type="EMBL" id="JYJB01000010">
    <property type="protein sequence ID" value="KJL46762.1"/>
    <property type="molecule type" value="Genomic_DNA"/>
</dbReference>
<dbReference type="Proteomes" id="UP000033900">
    <property type="component" value="Unassembled WGS sequence"/>
</dbReference>
<keyword evidence="2" id="KW-0812">Transmembrane</keyword>
<accession>A0A0M2HQL0</accession>
<dbReference type="InterPro" id="IPR021373">
    <property type="entry name" value="DUF2993"/>
</dbReference>
<keyword evidence="2" id="KW-0472">Membrane</keyword>
<gene>
    <name evidence="3" type="ORF">RS84_03402</name>
</gene>